<dbReference type="InterPro" id="IPR023468">
    <property type="entry name" value="Riboflavin_kinase"/>
</dbReference>
<evidence type="ECO:0000256" key="7">
    <source>
        <dbReference type="ARBA" id="ARBA00022840"/>
    </source>
</evidence>
<accession>A0A0V0QGA2</accession>
<evidence type="ECO:0000256" key="3">
    <source>
        <dbReference type="ARBA" id="ARBA00022630"/>
    </source>
</evidence>
<keyword evidence="5" id="KW-0808">Transferase</keyword>
<dbReference type="GO" id="GO:0008531">
    <property type="term" value="F:riboflavin kinase activity"/>
    <property type="evidence" value="ECO:0007669"/>
    <property type="project" value="UniProtKB-EC"/>
</dbReference>
<dbReference type="PANTHER" id="PTHR22749">
    <property type="entry name" value="RIBOFLAVIN KINASE/FMN ADENYLYLTRANSFERASE"/>
    <property type="match status" value="1"/>
</dbReference>
<evidence type="ECO:0000313" key="10">
    <source>
        <dbReference type="Proteomes" id="UP000054937"/>
    </source>
</evidence>
<dbReference type="SMART" id="SM00904">
    <property type="entry name" value="Flavokinase"/>
    <property type="match status" value="1"/>
</dbReference>
<proteinExistence type="predicted"/>
<dbReference type="Proteomes" id="UP000054937">
    <property type="component" value="Unassembled WGS sequence"/>
</dbReference>
<dbReference type="InterPro" id="IPR023465">
    <property type="entry name" value="Riboflavin_kinase_dom_sf"/>
</dbReference>
<dbReference type="UniPathway" id="UPA00276">
    <property type="reaction ID" value="UER00406"/>
</dbReference>
<keyword evidence="10" id="KW-1185">Reference proteome</keyword>
<dbReference type="EMBL" id="LDAU01000176">
    <property type="protein sequence ID" value="KRX01130.1"/>
    <property type="molecule type" value="Genomic_DNA"/>
</dbReference>
<dbReference type="InParanoid" id="A0A0V0QGA2"/>
<reference evidence="9 10" key="1">
    <citation type="journal article" date="2015" name="Sci. Rep.">
        <title>Genome of the facultative scuticociliatosis pathogen Pseudocohnilembus persalinus provides insight into its virulence through horizontal gene transfer.</title>
        <authorList>
            <person name="Xiong J."/>
            <person name="Wang G."/>
            <person name="Cheng J."/>
            <person name="Tian M."/>
            <person name="Pan X."/>
            <person name="Warren A."/>
            <person name="Jiang C."/>
            <person name="Yuan D."/>
            <person name="Miao W."/>
        </authorList>
    </citation>
    <scope>NUCLEOTIDE SEQUENCE [LARGE SCALE GENOMIC DNA]</scope>
    <source>
        <strain evidence="9">36N120E</strain>
    </source>
</reference>
<dbReference type="SUPFAM" id="SSF82114">
    <property type="entry name" value="Riboflavin kinase-like"/>
    <property type="match status" value="1"/>
</dbReference>
<dbReference type="Pfam" id="PF01687">
    <property type="entry name" value="Flavokinase"/>
    <property type="match status" value="1"/>
</dbReference>
<organism evidence="9 10">
    <name type="scientific">Pseudocohnilembus persalinus</name>
    <name type="common">Ciliate</name>
    <dbReference type="NCBI Taxonomy" id="266149"/>
    <lineage>
        <taxon>Eukaryota</taxon>
        <taxon>Sar</taxon>
        <taxon>Alveolata</taxon>
        <taxon>Ciliophora</taxon>
        <taxon>Intramacronucleata</taxon>
        <taxon>Oligohymenophorea</taxon>
        <taxon>Scuticociliatia</taxon>
        <taxon>Philasterida</taxon>
        <taxon>Pseudocohnilembidae</taxon>
        <taxon>Pseudocohnilembus</taxon>
    </lineage>
</organism>
<dbReference type="Gene3D" id="2.40.30.30">
    <property type="entry name" value="Riboflavin kinase-like"/>
    <property type="match status" value="1"/>
</dbReference>
<dbReference type="AlphaFoldDB" id="A0A0V0QGA2"/>
<dbReference type="PANTHER" id="PTHR22749:SF6">
    <property type="entry name" value="RIBOFLAVIN KINASE"/>
    <property type="match status" value="1"/>
</dbReference>
<dbReference type="GO" id="GO:0009398">
    <property type="term" value="P:FMN biosynthetic process"/>
    <property type="evidence" value="ECO:0007669"/>
    <property type="project" value="UniProtKB-UniPathway"/>
</dbReference>
<comment type="caution">
    <text evidence="9">The sequence shown here is derived from an EMBL/GenBank/DDBJ whole genome shotgun (WGS) entry which is preliminary data.</text>
</comment>
<dbReference type="GO" id="GO:0009231">
    <property type="term" value="P:riboflavin biosynthetic process"/>
    <property type="evidence" value="ECO:0007669"/>
    <property type="project" value="InterPro"/>
</dbReference>
<evidence type="ECO:0000256" key="4">
    <source>
        <dbReference type="ARBA" id="ARBA00022643"/>
    </source>
</evidence>
<dbReference type="OMA" id="CYINCEI"/>
<evidence type="ECO:0000256" key="2">
    <source>
        <dbReference type="ARBA" id="ARBA00012105"/>
    </source>
</evidence>
<sequence>MQNSQKLAYLSFDIIFDYKSYLFCIARSFLCNENIRLENKERINYENLNLIQIFRKINDQYLQQKGDLQIIKDQYNKYIQTVKPQIGAIDLIQILQKQNYSIVVGIEDYQELTEHMEQIKNLNRDWLKDVQFSREQKMDLVQNILKQQFNLIISGDQQFLNDINSNLIKESDKNHQNKLLYIKNSNFHQKSELKPDNIFNEFGQNTLATDLIENIDFCQLFDDNSFKYEFPQKEYFLQLKQIPTNQSFLGFKSATKLDQPIEIQGPVIKGFGKAGTELGIFTANIDINKQKIQNLIKNLPTGVYSGFVKSPYFQGKAENQHNMFACLIFIGNSQYFEDAKKQLEVYIYHDFDEQFYGEELEVSIQYFQRCDADFKDFGNIYNNKYVLIKYQKYLDHLIKTIHNDVWQGKQLMQEKIEINV</sequence>
<keyword evidence="6" id="KW-0547">Nucleotide-binding</keyword>
<gene>
    <name evidence="9" type="ORF">PPERSA_08231</name>
</gene>
<evidence type="ECO:0000259" key="8">
    <source>
        <dbReference type="SMART" id="SM00904"/>
    </source>
</evidence>
<comment type="pathway">
    <text evidence="1">Cofactor biosynthesis; FMN biosynthesis; FMN from riboflavin (ATP route): step 1/1.</text>
</comment>
<keyword evidence="7" id="KW-0067">ATP-binding</keyword>
<name>A0A0V0QGA2_PSEPJ</name>
<keyword evidence="3" id="KW-0285">Flavoprotein</keyword>
<dbReference type="OrthoDB" id="276388at2759"/>
<evidence type="ECO:0000313" key="9">
    <source>
        <dbReference type="EMBL" id="KRX01130.1"/>
    </source>
</evidence>
<evidence type="ECO:0000256" key="6">
    <source>
        <dbReference type="ARBA" id="ARBA00022741"/>
    </source>
</evidence>
<dbReference type="EC" id="2.7.1.26" evidence="2"/>
<feature type="domain" description="Riboflavin kinase" evidence="8">
    <location>
        <begin position="256"/>
        <end position="413"/>
    </location>
</feature>
<evidence type="ECO:0000256" key="5">
    <source>
        <dbReference type="ARBA" id="ARBA00022679"/>
    </source>
</evidence>
<protein>
    <recommendedName>
        <fullName evidence="2">riboflavin kinase</fullName>
        <ecNumber evidence="2">2.7.1.26</ecNumber>
    </recommendedName>
</protein>
<dbReference type="GO" id="GO:0005524">
    <property type="term" value="F:ATP binding"/>
    <property type="evidence" value="ECO:0007669"/>
    <property type="project" value="UniProtKB-KW"/>
</dbReference>
<evidence type="ECO:0000256" key="1">
    <source>
        <dbReference type="ARBA" id="ARBA00005201"/>
    </source>
</evidence>
<dbReference type="InterPro" id="IPR015865">
    <property type="entry name" value="Riboflavin_kinase_bac/euk"/>
</dbReference>
<keyword evidence="9" id="KW-0418">Kinase</keyword>
<keyword evidence="4" id="KW-0288">FMN</keyword>